<keyword evidence="1" id="KW-0040">ANK repeat</keyword>
<reference evidence="2 3" key="1">
    <citation type="submission" date="2023-05" db="EMBL/GenBank/DDBJ databases">
        <title>B98-5 Cell Line De Novo Hybrid Assembly: An Optical Mapping Approach.</title>
        <authorList>
            <person name="Kananen K."/>
            <person name="Auerbach J.A."/>
            <person name="Kautto E."/>
            <person name="Blachly J.S."/>
        </authorList>
    </citation>
    <scope>NUCLEOTIDE SEQUENCE [LARGE SCALE GENOMIC DNA]</scope>
    <source>
        <strain evidence="2">B95-8</strain>
        <tissue evidence="2">Cell line</tissue>
    </source>
</reference>
<dbReference type="Gene3D" id="1.25.40.20">
    <property type="entry name" value="Ankyrin repeat-containing domain"/>
    <property type="match status" value="2"/>
</dbReference>
<accession>A0ABQ9VJA8</accession>
<evidence type="ECO:0000313" key="2">
    <source>
        <dbReference type="EMBL" id="KAK2109240.1"/>
    </source>
</evidence>
<dbReference type="PANTHER" id="PTHR24147:SF64">
    <property type="entry name" value="ANKYRIN REPEAT DOMAIN-CONTAINING PROTEIN 19-RELATED"/>
    <property type="match status" value="1"/>
</dbReference>
<dbReference type="SUPFAM" id="SSF48403">
    <property type="entry name" value="Ankyrin repeat"/>
    <property type="match status" value="1"/>
</dbReference>
<feature type="repeat" description="ANK" evidence="1">
    <location>
        <begin position="54"/>
        <end position="84"/>
    </location>
</feature>
<dbReference type="InterPro" id="IPR002110">
    <property type="entry name" value="Ankyrin_rpt"/>
</dbReference>
<gene>
    <name evidence="2" type="ORF">P7K49_014405</name>
</gene>
<dbReference type="InterPro" id="IPR050657">
    <property type="entry name" value="Ankyrin_repeat_domain"/>
</dbReference>
<dbReference type="PROSITE" id="PS50088">
    <property type="entry name" value="ANK_REPEAT"/>
    <property type="match status" value="2"/>
</dbReference>
<dbReference type="InterPro" id="IPR036770">
    <property type="entry name" value="Ankyrin_rpt-contain_sf"/>
</dbReference>
<organism evidence="2 3">
    <name type="scientific">Saguinus oedipus</name>
    <name type="common">Cotton-top tamarin</name>
    <name type="synonym">Oedipomidas oedipus</name>
    <dbReference type="NCBI Taxonomy" id="9490"/>
    <lineage>
        <taxon>Eukaryota</taxon>
        <taxon>Metazoa</taxon>
        <taxon>Chordata</taxon>
        <taxon>Craniata</taxon>
        <taxon>Vertebrata</taxon>
        <taxon>Euteleostomi</taxon>
        <taxon>Mammalia</taxon>
        <taxon>Eutheria</taxon>
        <taxon>Euarchontoglires</taxon>
        <taxon>Primates</taxon>
        <taxon>Haplorrhini</taxon>
        <taxon>Platyrrhini</taxon>
        <taxon>Cebidae</taxon>
        <taxon>Callitrichinae</taxon>
        <taxon>Saguinus</taxon>
    </lineage>
</organism>
<evidence type="ECO:0000256" key="1">
    <source>
        <dbReference type="PROSITE-ProRule" id="PRU00023"/>
    </source>
</evidence>
<dbReference type="SMART" id="SM00248">
    <property type="entry name" value="ANK"/>
    <property type="match status" value="5"/>
</dbReference>
<name>A0ABQ9VJA8_SAGOE</name>
<keyword evidence="3" id="KW-1185">Reference proteome</keyword>
<evidence type="ECO:0000313" key="3">
    <source>
        <dbReference type="Proteomes" id="UP001266305"/>
    </source>
</evidence>
<dbReference type="PROSITE" id="PS50297">
    <property type="entry name" value="ANK_REP_REGION"/>
    <property type="match status" value="2"/>
</dbReference>
<sequence length="272" mass="31662">MKKLFGFWRHRRQEDQEEELDGIHEAAAKGNVAEVERFLALRSEDLNAWDKCCRTPLHWACERGQAKVVTLLLNRNCEVDSRDDKDRTPLMLVYSSQIFRHDMDLIYICRIKAVNHQHYTCASILLKHNANPNLQDMFNRTPLFYAAMRNSKSLIEILVSYHADIEASDEVEINQLSFQKNFFDIALVLMNAAQRGTPYMVKILLKHNVEILAQDMSGKDAEYYAISRGLTSVQQQITECKKKVLEENDDLDKRISKHEFGNSVYYDDMTHN</sequence>
<dbReference type="PANTHER" id="PTHR24147">
    <property type="entry name" value="ANKYRIN REPEAT DOMAIN 36-RELATED"/>
    <property type="match status" value="1"/>
</dbReference>
<feature type="repeat" description="ANK" evidence="1">
    <location>
        <begin position="138"/>
        <end position="170"/>
    </location>
</feature>
<dbReference type="EMBL" id="JASSZA010000006">
    <property type="protein sequence ID" value="KAK2109240.1"/>
    <property type="molecule type" value="Genomic_DNA"/>
</dbReference>
<comment type="caution">
    <text evidence="2">The sequence shown here is derived from an EMBL/GenBank/DDBJ whole genome shotgun (WGS) entry which is preliminary data.</text>
</comment>
<dbReference type="Proteomes" id="UP001266305">
    <property type="component" value="Unassembled WGS sequence"/>
</dbReference>
<proteinExistence type="predicted"/>
<protein>
    <submittedName>
        <fullName evidence="2">Uncharacterized protein</fullName>
    </submittedName>
</protein>
<dbReference type="Pfam" id="PF12796">
    <property type="entry name" value="Ank_2"/>
    <property type="match status" value="2"/>
</dbReference>